<dbReference type="FunFam" id="3.40.47.10:FF:000019">
    <property type="entry name" value="Polyketide synthase type I"/>
    <property type="match status" value="2"/>
</dbReference>
<evidence type="ECO:0000256" key="10">
    <source>
        <dbReference type="ARBA" id="ARBA00060158"/>
    </source>
</evidence>
<keyword evidence="5" id="KW-0677">Repeat</keyword>
<dbReference type="InterPro" id="IPR020807">
    <property type="entry name" value="PKS_DH"/>
</dbReference>
<dbReference type="GO" id="GO:0004315">
    <property type="term" value="F:3-oxoacyl-[acyl-carrier-protein] synthase activity"/>
    <property type="evidence" value="ECO:0007669"/>
    <property type="project" value="InterPro"/>
</dbReference>
<dbReference type="SMART" id="SM00827">
    <property type="entry name" value="PKS_AT"/>
    <property type="match status" value="2"/>
</dbReference>
<keyword evidence="3" id="KW-0597">Phosphoprotein</keyword>
<dbReference type="PROSITE" id="PS50075">
    <property type="entry name" value="CARRIER"/>
    <property type="match status" value="2"/>
</dbReference>
<dbReference type="Pfam" id="PF21089">
    <property type="entry name" value="PKS_DH_N"/>
    <property type="match status" value="2"/>
</dbReference>
<dbReference type="InterPro" id="IPR020806">
    <property type="entry name" value="PKS_PP-bd"/>
</dbReference>
<dbReference type="Gene3D" id="3.30.70.3290">
    <property type="match status" value="2"/>
</dbReference>
<dbReference type="Pfam" id="PF22621">
    <property type="entry name" value="CurL-like_PKS_C"/>
    <property type="match status" value="1"/>
</dbReference>
<feature type="active site" description="Proton acceptor; for dehydratase activity" evidence="14">
    <location>
        <position position="2582"/>
    </location>
</feature>
<feature type="region of interest" description="N-terminal hotdog fold" evidence="14">
    <location>
        <begin position="2550"/>
        <end position="2670"/>
    </location>
</feature>
<evidence type="ECO:0000256" key="5">
    <source>
        <dbReference type="ARBA" id="ARBA00022737"/>
    </source>
</evidence>
<feature type="compositionally biased region" description="Low complexity" evidence="15">
    <location>
        <begin position="995"/>
        <end position="1013"/>
    </location>
</feature>
<feature type="domain" description="Ketosynthase family 3 (KS3)" evidence="17">
    <location>
        <begin position="1651"/>
        <end position="2075"/>
    </location>
</feature>
<evidence type="ECO:0000313" key="19">
    <source>
        <dbReference type="EMBL" id="ASO20722.1"/>
    </source>
</evidence>
<dbReference type="Gene3D" id="3.40.50.1820">
    <property type="entry name" value="alpha/beta hydrolase"/>
    <property type="match status" value="1"/>
</dbReference>
<feature type="region of interest" description="C-terminal hotdog fold" evidence="14">
    <location>
        <begin position="2682"/>
        <end position="2819"/>
    </location>
</feature>
<dbReference type="InterPro" id="IPR049552">
    <property type="entry name" value="PKS_DH_N"/>
</dbReference>
<dbReference type="Pfam" id="PF00550">
    <property type="entry name" value="PP-binding"/>
    <property type="match status" value="2"/>
</dbReference>
<dbReference type="FunFam" id="3.40.366.10:FF:000002">
    <property type="entry name" value="Probable polyketide synthase 2"/>
    <property type="match status" value="1"/>
</dbReference>
<dbReference type="InterPro" id="IPR016039">
    <property type="entry name" value="Thiolase-like"/>
</dbReference>
<dbReference type="SUPFAM" id="SSF55048">
    <property type="entry name" value="Probable ACP-binding domain of malonyl-CoA ACP transacylase"/>
    <property type="match status" value="2"/>
</dbReference>
<dbReference type="RefSeq" id="WP_093942013.1">
    <property type="nucleotide sequence ID" value="NZ_CP022521.1"/>
</dbReference>
<feature type="region of interest" description="C-terminal hotdog fold" evidence="14">
    <location>
        <begin position="1013"/>
        <end position="1150"/>
    </location>
</feature>
<evidence type="ECO:0000256" key="4">
    <source>
        <dbReference type="ARBA" id="ARBA00022679"/>
    </source>
</evidence>
<evidence type="ECO:0000256" key="12">
    <source>
        <dbReference type="ARBA" id="ARBA00063272"/>
    </source>
</evidence>
<comment type="cofactor">
    <cofactor evidence="1">
        <name>pantetheine 4'-phosphate</name>
        <dbReference type="ChEBI" id="CHEBI:47942"/>
    </cofactor>
</comment>
<keyword evidence="2" id="KW-0596">Phosphopantetheine</keyword>
<evidence type="ECO:0000256" key="13">
    <source>
        <dbReference type="ARBA" id="ARBA00066981"/>
    </source>
</evidence>
<dbReference type="FunFam" id="1.10.1200.10:FF:000007">
    <property type="entry name" value="Probable polyketide synthase pks17"/>
    <property type="match status" value="1"/>
</dbReference>
<dbReference type="Gene3D" id="3.40.50.720">
    <property type="entry name" value="NAD(P)-binding Rossmann-like Domain"/>
    <property type="match status" value="2"/>
</dbReference>
<keyword evidence="7" id="KW-0511">Multifunctional enzyme</keyword>
<dbReference type="Gene3D" id="3.40.47.10">
    <property type="match status" value="2"/>
</dbReference>
<dbReference type="InterPro" id="IPR006162">
    <property type="entry name" value="Ppantetheine_attach_site"/>
</dbReference>
<dbReference type="PROSITE" id="PS00012">
    <property type="entry name" value="PHOSPHOPANTETHEINE"/>
    <property type="match status" value="2"/>
</dbReference>
<dbReference type="InterPro" id="IPR014030">
    <property type="entry name" value="Ketoacyl_synth_N"/>
</dbReference>
<dbReference type="PROSITE" id="PS52004">
    <property type="entry name" value="KS3_2"/>
    <property type="match status" value="2"/>
</dbReference>
<evidence type="ECO:0000313" key="20">
    <source>
        <dbReference type="Proteomes" id="UP000204221"/>
    </source>
</evidence>
<dbReference type="EMBL" id="CP022521">
    <property type="protein sequence ID" value="ASO20722.1"/>
    <property type="molecule type" value="Genomic_DNA"/>
</dbReference>
<dbReference type="Pfam" id="PF14765">
    <property type="entry name" value="PS-DH"/>
    <property type="match status" value="2"/>
</dbReference>
<feature type="active site" description="Proton donor; for dehydratase activity" evidence="14">
    <location>
        <position position="1074"/>
    </location>
</feature>
<evidence type="ECO:0000256" key="3">
    <source>
        <dbReference type="ARBA" id="ARBA00022553"/>
    </source>
</evidence>
<evidence type="ECO:0000256" key="11">
    <source>
        <dbReference type="ARBA" id="ARBA00060622"/>
    </source>
</evidence>
<dbReference type="InterPro" id="IPR001031">
    <property type="entry name" value="Thioesterase"/>
</dbReference>
<dbReference type="InterPro" id="IPR050091">
    <property type="entry name" value="PKS_NRPS_Biosynth_Enz"/>
</dbReference>
<name>A0A221W4A3_9PSEU</name>
<dbReference type="Pfam" id="PF02801">
    <property type="entry name" value="Ketoacyl-synt_C"/>
    <property type="match status" value="2"/>
</dbReference>
<dbReference type="InterPro" id="IPR020802">
    <property type="entry name" value="TesA-like"/>
</dbReference>
<comment type="subunit">
    <text evidence="12">Homodimer. Erythronolide synthase is composed of EryAI, EryAII and EryAIII multimodular (2 modules) polypeptides each coding for a functional synthase subunit which participates in 2 of the six FAS-like elongation steps required for formation of the polyketide. Module 1, 2, 3, 4, 5, and 6 participating in biosynthesis steps 1, 2, 3, 4, 5, and 6, respectively.</text>
</comment>
<dbReference type="InterPro" id="IPR016036">
    <property type="entry name" value="Malonyl_transacylase_ACP-bd"/>
</dbReference>
<dbReference type="InterPro" id="IPR009081">
    <property type="entry name" value="PP-bd_ACP"/>
</dbReference>
<dbReference type="Gene3D" id="3.30.70.250">
    <property type="entry name" value="Malonyl-CoA ACP transacylase, ACP-binding"/>
    <property type="match status" value="1"/>
</dbReference>
<dbReference type="InterPro" id="IPR016035">
    <property type="entry name" value="Acyl_Trfase/lysoPLipase"/>
</dbReference>
<dbReference type="SMART" id="SM00823">
    <property type="entry name" value="PKS_PP"/>
    <property type="match status" value="2"/>
</dbReference>
<dbReference type="InterPro" id="IPR018201">
    <property type="entry name" value="Ketoacyl_synth_AS"/>
</dbReference>
<dbReference type="SUPFAM" id="SSF52151">
    <property type="entry name" value="FabD/lysophospholipase-like"/>
    <property type="match status" value="2"/>
</dbReference>
<dbReference type="PROSITE" id="PS00606">
    <property type="entry name" value="KS3_1"/>
    <property type="match status" value="2"/>
</dbReference>
<keyword evidence="6" id="KW-0045">Antibiotic biosynthesis</keyword>
<feature type="active site" description="Proton acceptor; for dehydratase activity" evidence="14">
    <location>
        <position position="910"/>
    </location>
</feature>
<keyword evidence="20" id="KW-1185">Reference proteome</keyword>
<evidence type="ECO:0000259" key="18">
    <source>
        <dbReference type="PROSITE" id="PS52019"/>
    </source>
</evidence>
<dbReference type="PROSITE" id="PS52019">
    <property type="entry name" value="PKS_MFAS_DH"/>
    <property type="match status" value="2"/>
</dbReference>
<dbReference type="InterPro" id="IPR036291">
    <property type="entry name" value="NAD(P)-bd_dom_sf"/>
</dbReference>
<dbReference type="PANTHER" id="PTHR43775:SF51">
    <property type="entry name" value="INACTIVE PHENOLPHTHIOCEROL SYNTHESIS POLYKETIDE SYNTHASE TYPE I PKS1-RELATED"/>
    <property type="match status" value="1"/>
</dbReference>
<keyword evidence="8 19" id="KW-0012">Acyltransferase</keyword>
<dbReference type="GO" id="GO:0004312">
    <property type="term" value="F:fatty acid synthase activity"/>
    <property type="evidence" value="ECO:0007669"/>
    <property type="project" value="TreeGrafter"/>
</dbReference>
<gene>
    <name evidence="19" type="primary">eryA6</name>
    <name evidence="19" type="ORF">AHOG_15480</name>
</gene>
<dbReference type="InterPro" id="IPR049900">
    <property type="entry name" value="PKS_mFAS_DH"/>
</dbReference>
<dbReference type="InterPro" id="IPR057326">
    <property type="entry name" value="KR_dom"/>
</dbReference>
<evidence type="ECO:0000256" key="2">
    <source>
        <dbReference type="ARBA" id="ARBA00022450"/>
    </source>
</evidence>
<dbReference type="KEGG" id="ahg:AHOG_15480"/>
<keyword evidence="4 19" id="KW-0808">Transferase</keyword>
<dbReference type="SMART" id="SM00825">
    <property type="entry name" value="PKS_KS"/>
    <property type="match status" value="2"/>
</dbReference>
<accession>A0A221W4A3</accession>
<dbReference type="PANTHER" id="PTHR43775">
    <property type="entry name" value="FATTY ACID SYNTHASE"/>
    <property type="match status" value="1"/>
</dbReference>
<dbReference type="Pfam" id="PF08659">
    <property type="entry name" value="KR"/>
    <property type="match status" value="2"/>
</dbReference>
<feature type="active site" description="Proton donor; for dehydratase activity" evidence="14">
    <location>
        <position position="2743"/>
    </location>
</feature>
<feature type="region of interest" description="Disordered" evidence="15">
    <location>
        <begin position="976"/>
        <end position="1014"/>
    </location>
</feature>
<dbReference type="Pfam" id="PF00698">
    <property type="entry name" value="Acyl_transf_1"/>
    <property type="match status" value="2"/>
</dbReference>
<dbReference type="EC" id="2.3.1.94" evidence="13"/>
<dbReference type="InterPro" id="IPR015083">
    <property type="entry name" value="NorB/c/GfsB-D-like_docking"/>
</dbReference>
<evidence type="ECO:0000256" key="6">
    <source>
        <dbReference type="ARBA" id="ARBA00023194"/>
    </source>
</evidence>
<dbReference type="SMART" id="SM00824">
    <property type="entry name" value="PKS_TE"/>
    <property type="match status" value="1"/>
</dbReference>
<feature type="domain" description="Ketosynthase family 3 (KS3)" evidence="17">
    <location>
        <begin position="33"/>
        <end position="455"/>
    </location>
</feature>
<dbReference type="Gene3D" id="1.10.287.1960">
    <property type="match status" value="1"/>
</dbReference>
<dbReference type="InterPro" id="IPR032821">
    <property type="entry name" value="PKS_assoc"/>
</dbReference>
<feature type="domain" description="PKS/mFAS DH" evidence="18">
    <location>
        <begin position="878"/>
        <end position="1150"/>
    </location>
</feature>
<dbReference type="InterPro" id="IPR001227">
    <property type="entry name" value="Ac_transferase_dom_sf"/>
</dbReference>
<dbReference type="Pfam" id="PF16197">
    <property type="entry name" value="KAsynt_C_assoc"/>
    <property type="match status" value="1"/>
</dbReference>
<reference evidence="19 20" key="1">
    <citation type="submission" date="2017-07" db="EMBL/GenBank/DDBJ databases">
        <title>Complete genome sequence of Actinoalloteichus hoggarensis DSM 45943, type strain of Actinoalloteichus hoggarensis.</title>
        <authorList>
            <person name="Ruckert C."/>
            <person name="Nouioui I."/>
            <person name="Willmese J."/>
            <person name="van Wezel G."/>
            <person name="Klenk H.-P."/>
            <person name="Kalinowski J."/>
            <person name="Zotchev S.B."/>
        </authorList>
    </citation>
    <scope>NUCLEOTIDE SEQUENCE [LARGE SCALE GENOMIC DNA]</scope>
    <source>
        <strain evidence="19 20">DSM 45943</strain>
    </source>
</reference>
<sequence>MTGADDLRYFLKRVTAQLHDTRERLRQAEQASREPIAIVGMSCRFPGGIASPEDLWRVLADGRDVLGGFPVDRGWDLDRLHATGTPGSSATHRGGFVDAVADFDAEFFGISPREATAMDPQQRLLLETSWEAIERAGIDPASLRGGNTGVFVGTNGQDYVSGLRQVPEVAADHLLIGNAASVVSGRIAYTLGLEGPAVTVDTACSSSLVALHWAIQALRSGECDLALAGGATVMSTPGAFVEFSRQGGLAPDGRCKAFAASADGTGWSEGVGLLLVERLSDARRLGHPVWAVVRGSAVNQDGASNGLTAPSGPAQQRVIRQALAAAELSTSDVDVVEAHGTGTRLGDPIEAQALLGTYGQHRSRPLLLGSVKSNLGHTQAAAGVAGVMKMVLAMHHGIVPETLHVDAPSPHVPWSTGAVELATGAVSWPASDRPRRAAVSSFGVSGTNAHVVLEAAPEIADDPAPSAAESPLPEPAGHPIPWAVSAKSPAALDAQIARLRGLTADPRDVGHSLATTRALFDHRAVLVDGVEVARGVAGDLDVVLLFSGQGSQVVGMGRELYGCFPVFAAALDEVLGLLGSGVREVMWGGDGEVLGLTGWAQPAVFAVEVALCRLLEWCGVSPGVVVGHSVGEVAAAYVAGVLSLGDACVLVSERARLMQALPGGGVMVAVEASESEVVPLLSAGVSVAAVNGVSSVVLSGVESEVVGVVSRLGGRRWSRLRVSHAFHSSLMDPMLEGFREAIGGLSFSEPRVRWVGGGDGGSVDFWVRHVRETVRFHDYVSGLGEGCVFVEVGPGAVLSGLVDGGVPLLRRGRSEVESFVSALARLHVAGVPVDLTRLYSGGRRVDLPTYPFQRRRHWLDIPETAADVASAGLVAAGHPLLGAAVMLADSDGVVFAGRLSLRSHPWLADHVVGDAVLLPGTAFVELALRAGEEVGCGRLHELTIQTPLVLRADEAVQVQLTIDEPDETGLRRVRVHSRAESEAADAPWTRHADGALSPARPAPERAAPSPADATPLPVEEFYTELAGHGLAYGPTFRGLRAAWRRDDEILAEIALPEDARRDAERFGLHPALLDAALHASALVGAGDDLVRLPFAFSGVTLHASGASTLLIRLSPAGPDATALELFDPTGQPVATVETLRLRPVALDRVAGPRTDVRDALFRLDWVPVPNDGAPDSVRTVDCTDLAGDVTAAARHGIARALSALRSDERLVVVTRGAVAVSPAEVPDPAAAAVWGFVRAAQSEHPGRFVLVDSDVPVDAARLAGLGEPQLAVRDDRVLAARLTRAAAGPGGIDWAAARRTLITGGTGMLGAAVARHLVTVHGVERLVLTSRRGPDAPGAAELRDELAGLGADVTVVACDVSDRAQVAALLTEHPVDAVVHTAGVLDDGVIQSMTPERVGTVFAPKADAAWHLHELAGDLTAFVLFSSAAGVIGSAGQGNYAAANAFLDALAQSRRARGLPAQSLAWGLWDEASGITGELGSTDLRRMSRGGVRPLSTADGLALFDAAAGVDSAVVVPIRLDLSVLADQEAPPLWSALTRTARKPSKRPTAVARHADSAELLELVRGRTAAVLGHGSGSDIEPTRAFQELGFDSLTAVELRNELQAATGLTLPSTLIFDYPSPAALAARLHAERHGEPAAAVPAPPAVAVSDDPIVIVGMACRYPGGVTSPADLWDLVAHGRDAVGGFPDDRGWDLDALYDPDPEHVGTSYTRHGGFLYDAGLFDAEFFGISPREASAMDPQQRLLLETAWETIESAGIDARSLRGSRTGVFAGLMYHDYLGRLHRVPEDLEGHLGNGNAGSVASGRIAYALGLEGPAMTVDTACSSSLVALHLAAQALRAGECDLALAGGVAVMATPGVFVEFSRQRGLSADGRCKSFAGAADGTGWSEGVGLLLVERLSDARRLGHRVLAVVAGSAVNQDGASNGLSAPNGPSQQRVIRQALANAGLSPADVDVVEGHGTGTRLGDPIEAQAVIATYGQDRPHPLVLGSVKSNLGHTQAAAGVAGVIKMILAMRHGVVPPTLHVDEPTSQVDWSVGAVELATESVVWPDVDRPRRAGVSSFGVSGTNAHVILEDPSVWYRPQPLDGRDTAEVAAGDTPASLPPAAGAVPLVLSARSDAALRAQAARLSDFLASQQAPDLRDVGFTLLARSSFARRVLVAGTHVDQVRAGLAEVAAGRLEPGPRAAGSGVVLVFPGQGSQWVGLAVGLAAVSPVFAARLGECAETLSEFVDWSLPDVLSDEAALSRVDVVQPVLFAVMVSLAELWRSVGVVPAAVVGHSQGEIAAAVVSGGLSLRDGARVVVSRSRLIAGLGGGGGMVSVGLPASEVSALLPVGVSLAAVNGPTSAVVSGPEQALAELVADCESRGVRAKWIPVDYASHSVLMDPLRDELLHSLAAVTPRASEVPFYSSVTGEVADTASLGAEYWFDNLRETVRFDRAVESLLSDGLGVFVESSAHPVLTYGIGEVVEEHGAENALVVGTLRRDDGGLDRFLASAGELFAHGVDLDLTPFLTGGRLVDLPTYAFQHERYWLDAPQLAGDVRSAGLADADHPLLGAAVELPADAGVVFTGRLSPRTHPWLADHAVAGTVLLPGTAFVELAARAGDEVGHGVVEELTLQAPLVFTADAVAEVRVSVGAVDDAGLRPVSVHSRGGDGWTAHATGALSAPAAAPADDVAEWPPPDARPADLDGFYADLAMRGYDYGPAFQGLRAAWRRGDELFAEVAVSDEERAAAERFGLHPALLDAALHAVGLGAAAAEGIGLPFSWSGVRVHTAGATSLRVRITTAADGSVSLYGIDEAGAPVVSVRSITVRPMAGHVTTDSLYRIDWVPIRTTDDRAAAGSVFECPSGTPRTVVGAVLSHLQQRLSAADDRPIVVVTRNGVGVSPDEAPDPAAAAVWGLVRSAQSEHPDRIVLIDGTPDAELDVERLAALGEPQLAVRGDVVTAARLARASAEGRGGWDRTGTTLITGGTGTLGAAVARHLVTEHGALRLVLTSRRGVDAPGAARLRDELAALGAEVAVVACDVADRDQVADLLAAHPVTAVVHAAGVLDDGVVDSLTPRHLDTVFGPKVDAAWHLHELTENLTAFVLFSSASGLLGAPGQGNYAAANTFLDALAQHRRAVGLPAQSLAWGLWSETSTLTAGVTRSRGVAAFSVEDGLALFDAALAIDEPVLAPVRLDLRAADSVPPLFTGLVRTRRRSAERRTDLRERLIGLAPEARERLLLDLVRTEAAVVLGHRSAEDVVVDRSFLESGFDSLAAVELRNAITRSTGLRLPATVVFDQRTPAGLARHLRQESAAPRPANDPADTVSTLFRRAVDTDQRDRGFELLNAVADLRPSFHDAAEPADAPAIVELARGPGPRVICVPSPMGMGGAQQFVRLAAAFGGARAVSALSVPGFAEGEPLPATIEAAVGLLARSVRELPGDEPFVLLGYSAGGLLAQATTRHLQDVGRPAAALVLLDTYLPDSKAMEGFATHMLAGLFAREESFGPYTADRLSAMGRYVRLFEECVVRDVDAPTLFVRPGSLGDDETGDAQWRASWDSAETEAEVPGDHFTMLEHHAADTARAVEDWLRAGGV</sequence>
<protein>
    <recommendedName>
        <fullName evidence="13">6-deoxyerythronolide-B synthase</fullName>
        <ecNumber evidence="13">2.3.1.94</ecNumber>
    </recommendedName>
</protein>
<dbReference type="SMART" id="SM01294">
    <property type="entry name" value="PKS_PP_betabranch"/>
    <property type="match status" value="1"/>
</dbReference>
<evidence type="ECO:0000256" key="15">
    <source>
        <dbReference type="SAM" id="MobiDB-lite"/>
    </source>
</evidence>
<evidence type="ECO:0000259" key="17">
    <source>
        <dbReference type="PROSITE" id="PS52004"/>
    </source>
</evidence>
<dbReference type="Pfam" id="PF00109">
    <property type="entry name" value="ketoacyl-synt"/>
    <property type="match status" value="2"/>
</dbReference>
<dbReference type="CDD" id="cd00833">
    <property type="entry name" value="PKS"/>
    <property type="match status" value="2"/>
</dbReference>
<feature type="domain" description="Carrier" evidence="16">
    <location>
        <begin position="1558"/>
        <end position="1633"/>
    </location>
</feature>
<dbReference type="GO" id="GO:0033068">
    <property type="term" value="P:macrolide biosynthetic process"/>
    <property type="evidence" value="ECO:0007669"/>
    <property type="project" value="UniProtKB-ARBA"/>
</dbReference>
<dbReference type="Pfam" id="PF22953">
    <property type="entry name" value="SpnB_Rossmann"/>
    <property type="match status" value="2"/>
</dbReference>
<comment type="catalytic activity">
    <reaction evidence="9">
        <text>6 (S)-methylmalonyl-CoA + propanoyl-CoA + 6 NADPH + 12 H(+) = 6-deoxyerythronolide B + 6 CO2 + 6 NADP(+) + 7 CoA + H2O</text>
        <dbReference type="Rhea" id="RHEA:23068"/>
        <dbReference type="ChEBI" id="CHEBI:15377"/>
        <dbReference type="ChEBI" id="CHEBI:15378"/>
        <dbReference type="ChEBI" id="CHEBI:16089"/>
        <dbReference type="ChEBI" id="CHEBI:16526"/>
        <dbReference type="ChEBI" id="CHEBI:57287"/>
        <dbReference type="ChEBI" id="CHEBI:57327"/>
        <dbReference type="ChEBI" id="CHEBI:57392"/>
        <dbReference type="ChEBI" id="CHEBI:57783"/>
        <dbReference type="ChEBI" id="CHEBI:58349"/>
        <dbReference type="EC" id="2.3.1.94"/>
    </reaction>
</comment>
<dbReference type="Gene3D" id="3.40.366.10">
    <property type="entry name" value="Malonyl-Coenzyme A Acyl Carrier Protein, domain 2"/>
    <property type="match status" value="2"/>
</dbReference>
<dbReference type="InterPro" id="IPR014031">
    <property type="entry name" value="Ketoacyl_synth_C"/>
</dbReference>
<dbReference type="GO" id="GO:0047879">
    <property type="term" value="F:erythronolide synthase activity"/>
    <property type="evidence" value="ECO:0007669"/>
    <property type="project" value="UniProtKB-EC"/>
</dbReference>
<comment type="pathway">
    <text evidence="11">Antibiotic biosynthesis; erythromycin biosynthesis.</text>
</comment>
<dbReference type="Pfam" id="PF08990">
    <property type="entry name" value="Docking"/>
    <property type="match status" value="1"/>
</dbReference>
<evidence type="ECO:0000259" key="16">
    <source>
        <dbReference type="PROSITE" id="PS50075"/>
    </source>
</evidence>
<dbReference type="InterPro" id="IPR029058">
    <property type="entry name" value="AB_hydrolase_fold"/>
</dbReference>
<organism evidence="19 20">
    <name type="scientific">Actinoalloteichus hoggarensis</name>
    <dbReference type="NCBI Taxonomy" id="1470176"/>
    <lineage>
        <taxon>Bacteria</taxon>
        <taxon>Bacillati</taxon>
        <taxon>Actinomycetota</taxon>
        <taxon>Actinomycetes</taxon>
        <taxon>Pseudonocardiales</taxon>
        <taxon>Pseudonocardiaceae</taxon>
        <taxon>Actinoalloteichus</taxon>
    </lineage>
</organism>
<proteinExistence type="predicted"/>
<dbReference type="SMART" id="SM00822">
    <property type="entry name" value="PKS_KR"/>
    <property type="match status" value="2"/>
</dbReference>
<dbReference type="Gene3D" id="3.10.129.110">
    <property type="entry name" value="Polyketide synthase dehydratase"/>
    <property type="match status" value="2"/>
</dbReference>
<dbReference type="Proteomes" id="UP000204221">
    <property type="component" value="Chromosome"/>
</dbReference>
<dbReference type="SMART" id="SM00826">
    <property type="entry name" value="PKS_DH"/>
    <property type="match status" value="2"/>
</dbReference>
<dbReference type="SUPFAM" id="SSF53474">
    <property type="entry name" value="alpha/beta-Hydrolases"/>
    <property type="match status" value="1"/>
</dbReference>
<evidence type="ECO:0000256" key="1">
    <source>
        <dbReference type="ARBA" id="ARBA00001957"/>
    </source>
</evidence>
<feature type="domain" description="Carrier" evidence="16">
    <location>
        <begin position="3220"/>
        <end position="3295"/>
    </location>
</feature>
<evidence type="ECO:0000256" key="9">
    <source>
        <dbReference type="ARBA" id="ARBA00052442"/>
    </source>
</evidence>
<feature type="domain" description="PKS/mFAS DH" evidence="18">
    <location>
        <begin position="2550"/>
        <end position="2819"/>
    </location>
</feature>
<dbReference type="InterPro" id="IPR055123">
    <property type="entry name" value="SpnB-like_Rossmann"/>
</dbReference>
<dbReference type="GO" id="GO:0006633">
    <property type="term" value="P:fatty acid biosynthetic process"/>
    <property type="evidence" value="ECO:0007669"/>
    <property type="project" value="InterPro"/>
</dbReference>
<dbReference type="SUPFAM" id="SSF53901">
    <property type="entry name" value="Thiolase-like"/>
    <property type="match status" value="2"/>
</dbReference>
<dbReference type="Pfam" id="PF00975">
    <property type="entry name" value="Thioesterase"/>
    <property type="match status" value="1"/>
</dbReference>
<dbReference type="InterPro" id="IPR020841">
    <property type="entry name" value="PKS_Beta-ketoAc_synthase_dom"/>
</dbReference>
<evidence type="ECO:0000256" key="14">
    <source>
        <dbReference type="PROSITE-ProRule" id="PRU01363"/>
    </source>
</evidence>
<dbReference type="InterPro" id="IPR014043">
    <property type="entry name" value="Acyl_transferase_dom"/>
</dbReference>
<dbReference type="InterPro" id="IPR013968">
    <property type="entry name" value="PKS_KR"/>
</dbReference>
<dbReference type="InterPro" id="IPR036736">
    <property type="entry name" value="ACP-like_sf"/>
</dbReference>
<comment type="function">
    <text evidence="10">Involved in the biosynthesis of antibiotic erythromycin via the biosynthesis of its aglycone precursor, 6-deoxyerythronolide B (6-dEB).</text>
</comment>
<feature type="region of interest" description="N-terminal hotdog fold" evidence="14">
    <location>
        <begin position="878"/>
        <end position="1003"/>
    </location>
</feature>
<dbReference type="Gene3D" id="1.10.1200.10">
    <property type="entry name" value="ACP-like"/>
    <property type="match status" value="2"/>
</dbReference>
<evidence type="ECO:0000256" key="7">
    <source>
        <dbReference type="ARBA" id="ARBA00023268"/>
    </source>
</evidence>
<dbReference type="GO" id="GO:0031177">
    <property type="term" value="F:phosphopantetheine binding"/>
    <property type="evidence" value="ECO:0007669"/>
    <property type="project" value="InterPro"/>
</dbReference>
<dbReference type="SUPFAM" id="SSF47336">
    <property type="entry name" value="ACP-like"/>
    <property type="match status" value="1"/>
</dbReference>
<dbReference type="SUPFAM" id="SSF51735">
    <property type="entry name" value="NAD(P)-binding Rossmann-fold domains"/>
    <property type="match status" value="4"/>
</dbReference>
<dbReference type="OrthoDB" id="9778690at2"/>
<evidence type="ECO:0000256" key="8">
    <source>
        <dbReference type="ARBA" id="ARBA00023315"/>
    </source>
</evidence>
<dbReference type="CDD" id="cd08956">
    <property type="entry name" value="KR_3_FAS_SDR_x"/>
    <property type="match status" value="2"/>
</dbReference>
<dbReference type="InterPro" id="IPR042104">
    <property type="entry name" value="PKS_dehydratase_sf"/>
</dbReference>
<dbReference type="InterPro" id="IPR049551">
    <property type="entry name" value="PKS_DH_C"/>
</dbReference>